<name>A0A126R2F1_METOL</name>
<reference evidence="4" key="2">
    <citation type="submission" date="2016-02" db="EMBL/GenBank/DDBJ databases">
        <title>The draft genome sequence of the rumen methanogen Methanobrevibacter olleyae YLM1.</title>
        <authorList>
            <consortium name="New Zealand Agricultural Greenhouse Gas Research Centre/Pastoral Greenhouse Gas Research Consortium"/>
            <person name="Kelly W.J."/>
            <person name="Li D."/>
            <person name="Lambie S.C."/>
            <person name="Attwood G.T."/>
            <person name="Altermann E."/>
            <person name="Leahy S.C."/>
        </authorList>
    </citation>
    <scope>NUCLEOTIDE SEQUENCE [LARGE SCALE GENOMIC DNA]</scope>
    <source>
        <strain evidence="4">YLM1</strain>
    </source>
</reference>
<organism evidence="2 4">
    <name type="scientific">Methanobrevibacter olleyae</name>
    <dbReference type="NCBI Taxonomy" id="294671"/>
    <lineage>
        <taxon>Archaea</taxon>
        <taxon>Methanobacteriati</taxon>
        <taxon>Methanobacteriota</taxon>
        <taxon>Methanomada group</taxon>
        <taxon>Methanobacteria</taxon>
        <taxon>Methanobacteriales</taxon>
        <taxon>Methanobacteriaceae</taxon>
        <taxon>Methanobrevibacter</taxon>
    </lineage>
</organism>
<dbReference type="EMBL" id="FOTL01000006">
    <property type="protein sequence ID" value="SFL31787.1"/>
    <property type="molecule type" value="Genomic_DNA"/>
</dbReference>
<evidence type="ECO:0000313" key="4">
    <source>
        <dbReference type="Proteomes" id="UP000066376"/>
    </source>
</evidence>
<dbReference type="GeneID" id="28489918"/>
<dbReference type="PROSITE" id="PS51257">
    <property type="entry name" value="PROKAR_LIPOPROTEIN"/>
    <property type="match status" value="1"/>
</dbReference>
<proteinExistence type="predicted"/>
<feature type="region of interest" description="Disordered" evidence="1">
    <location>
        <begin position="137"/>
        <end position="157"/>
    </location>
</feature>
<reference evidence="5" key="4">
    <citation type="submission" date="2016-10" db="EMBL/GenBank/DDBJ databases">
        <authorList>
            <person name="Varghese N."/>
        </authorList>
    </citation>
    <scope>NUCLEOTIDE SEQUENCE [LARGE SCALE GENOMIC DNA]</scope>
    <source>
        <strain evidence="5">DSM 16632</strain>
    </source>
</reference>
<dbReference type="AlphaFoldDB" id="A0A126R2F1"/>
<dbReference type="Proteomes" id="UP000183442">
    <property type="component" value="Unassembled WGS sequence"/>
</dbReference>
<evidence type="ECO:0000313" key="5">
    <source>
        <dbReference type="Proteomes" id="UP000183442"/>
    </source>
</evidence>
<dbReference type="Proteomes" id="UP000066376">
    <property type="component" value="Chromosome"/>
</dbReference>
<accession>A0A126R2F1</accession>
<evidence type="ECO:0000313" key="2">
    <source>
        <dbReference type="EMBL" id="AMK16159.1"/>
    </source>
</evidence>
<keyword evidence="4" id="KW-1185">Reference proteome</keyword>
<gene>
    <name evidence="3" type="ORF">SAMN02910297_00550</name>
    <name evidence="2" type="ORF">YLM1_1604</name>
</gene>
<reference evidence="3" key="3">
    <citation type="submission" date="2016-10" db="EMBL/GenBank/DDBJ databases">
        <authorList>
            <person name="de Groot N.N."/>
        </authorList>
    </citation>
    <scope>NUCLEOTIDE SEQUENCE [LARGE SCALE GENOMIC DNA]</scope>
    <source>
        <strain evidence="3">DSM 16632</strain>
    </source>
</reference>
<sequence length="157" mass="17811">MKFKYLFLSLILLVLACSIATIAAEEAIIDDYSFTIPDGYSIVNQSEQMVSMQIDNDHAIVMSAPDDVQSPKQFKTGLEKQGYKFGDEENYTKGNFDIEQYNYDYDKYQGFLYICDDNTDKDDDVILITLVIPKTDDVPSEDENPVTGILDSLKEVD</sequence>
<evidence type="ECO:0000313" key="3">
    <source>
        <dbReference type="EMBL" id="SFL31787.1"/>
    </source>
</evidence>
<protein>
    <submittedName>
        <fullName evidence="2">Uncharacterized protein</fullName>
    </submittedName>
</protein>
<dbReference type="EMBL" id="CP014265">
    <property type="protein sequence ID" value="AMK16159.1"/>
    <property type="molecule type" value="Genomic_DNA"/>
</dbReference>
<evidence type="ECO:0000256" key="1">
    <source>
        <dbReference type="SAM" id="MobiDB-lite"/>
    </source>
</evidence>
<dbReference type="PATRIC" id="fig|294671.3.peg.1669"/>
<dbReference type="RefSeq" id="WP_067148288.1">
    <property type="nucleotide sequence ID" value="NZ_CP014265.1"/>
</dbReference>
<dbReference type="KEGG" id="mol:YLM1_1604"/>
<reference evidence="2 4" key="1">
    <citation type="journal article" date="2016" name="Genome Announc.">
        <title>Draft Genome Sequence of the Rumen Methanogen Methanobrevibacter olleyae YLM1.</title>
        <authorList>
            <person name="Kelly W.J."/>
            <person name="Li D."/>
            <person name="Lambie S.C."/>
            <person name="Cox F."/>
            <person name="Attwood G.T."/>
            <person name="Altermann E."/>
            <person name="Leahy S.C."/>
        </authorList>
    </citation>
    <scope>NUCLEOTIDE SEQUENCE [LARGE SCALE GENOMIC DNA]</scope>
    <source>
        <strain evidence="2 4">YLM1</strain>
    </source>
</reference>